<keyword evidence="14" id="KW-0503">Monooxygenase</keyword>
<feature type="compositionally biased region" description="Basic and acidic residues" evidence="23">
    <location>
        <begin position="1656"/>
        <end position="1667"/>
    </location>
</feature>
<dbReference type="GO" id="GO:0120501">
    <property type="term" value="F:F-actin monooxygenase activity"/>
    <property type="evidence" value="ECO:0007669"/>
    <property type="project" value="UniProtKB-EC"/>
</dbReference>
<feature type="region of interest" description="Disordered" evidence="23">
    <location>
        <begin position="907"/>
        <end position="1310"/>
    </location>
</feature>
<evidence type="ECO:0000256" key="12">
    <source>
        <dbReference type="ARBA" id="ARBA00022857"/>
    </source>
</evidence>
<feature type="domain" description="BMERB" evidence="26">
    <location>
        <begin position="1840"/>
        <end position="1989"/>
    </location>
</feature>
<keyword evidence="28" id="KW-1185">Reference proteome</keyword>
<feature type="compositionally biased region" description="Basic and acidic residues" evidence="23">
    <location>
        <begin position="1190"/>
        <end position="1217"/>
    </location>
</feature>
<dbReference type="InterPro" id="IPR036188">
    <property type="entry name" value="FAD/NAD-bd_sf"/>
</dbReference>
<dbReference type="InterPro" id="IPR001781">
    <property type="entry name" value="Znf_LIM"/>
</dbReference>
<feature type="compositionally biased region" description="Low complexity" evidence="23">
    <location>
        <begin position="1054"/>
        <end position="1064"/>
    </location>
</feature>
<evidence type="ECO:0000256" key="7">
    <source>
        <dbReference type="ARBA" id="ARBA00022490"/>
    </source>
</evidence>
<evidence type="ECO:0000256" key="13">
    <source>
        <dbReference type="ARBA" id="ARBA00023002"/>
    </source>
</evidence>
<feature type="compositionally biased region" description="Acidic residues" evidence="23">
    <location>
        <begin position="938"/>
        <end position="950"/>
    </location>
</feature>
<keyword evidence="18" id="KW-0206">Cytoskeleton</keyword>
<comment type="similarity">
    <text evidence="4">Belongs to the Mical family.</text>
</comment>
<keyword evidence="19" id="KW-0539">Nucleus</keyword>
<feature type="region of interest" description="Disordered" evidence="23">
    <location>
        <begin position="1790"/>
        <end position="1821"/>
    </location>
</feature>
<evidence type="ECO:0000256" key="4">
    <source>
        <dbReference type="ARBA" id="ARBA00008223"/>
    </source>
</evidence>
<dbReference type="PROSITE" id="PS00478">
    <property type="entry name" value="LIM_DOMAIN_1"/>
    <property type="match status" value="1"/>
</dbReference>
<dbReference type="Gene3D" id="1.10.418.10">
    <property type="entry name" value="Calponin-like domain"/>
    <property type="match status" value="1"/>
</dbReference>
<dbReference type="Gene3D" id="2.10.110.10">
    <property type="entry name" value="Cysteine Rich Protein"/>
    <property type="match status" value="1"/>
</dbReference>
<dbReference type="CDD" id="cd21251">
    <property type="entry name" value="CH_MICAL3"/>
    <property type="match status" value="1"/>
</dbReference>
<feature type="region of interest" description="Disordered" evidence="23">
    <location>
        <begin position="835"/>
        <end position="883"/>
    </location>
</feature>
<dbReference type="PANTHER" id="PTHR23167">
    <property type="entry name" value="CALPONIN HOMOLOGY DOMAIN-CONTAINING PROTEIN DDB_G0272472-RELATED"/>
    <property type="match status" value="1"/>
</dbReference>
<feature type="region of interest" description="Disordered" evidence="23">
    <location>
        <begin position="658"/>
        <end position="706"/>
    </location>
</feature>
<evidence type="ECO:0000256" key="23">
    <source>
        <dbReference type="SAM" id="MobiDB-lite"/>
    </source>
</evidence>
<comment type="cofactor">
    <cofactor evidence="1">
        <name>FAD</name>
        <dbReference type="ChEBI" id="CHEBI:57692"/>
    </cofactor>
</comment>
<dbReference type="SMART" id="SM00132">
    <property type="entry name" value="LIM"/>
    <property type="match status" value="1"/>
</dbReference>
<evidence type="ECO:0000256" key="9">
    <source>
        <dbReference type="ARBA" id="ARBA00022723"/>
    </source>
</evidence>
<evidence type="ECO:0000256" key="5">
    <source>
        <dbReference type="ARBA" id="ARBA00012709"/>
    </source>
</evidence>
<feature type="compositionally biased region" description="Basic and acidic residues" evidence="23">
    <location>
        <begin position="1803"/>
        <end position="1819"/>
    </location>
</feature>
<evidence type="ECO:0000256" key="11">
    <source>
        <dbReference type="ARBA" id="ARBA00022833"/>
    </source>
</evidence>
<dbReference type="PROSITE" id="PS50023">
    <property type="entry name" value="LIM_DOMAIN_2"/>
    <property type="match status" value="1"/>
</dbReference>
<evidence type="ECO:0000256" key="2">
    <source>
        <dbReference type="ARBA" id="ARBA00004123"/>
    </source>
</evidence>
<keyword evidence="16 22" id="KW-0175">Coiled coil</keyword>
<dbReference type="GO" id="GO:0030042">
    <property type="term" value="P:actin filament depolymerization"/>
    <property type="evidence" value="ECO:0007669"/>
    <property type="project" value="UniProtKB-ARBA"/>
</dbReference>
<keyword evidence="6" id="KW-0268">Exocytosis</keyword>
<keyword evidence="11 21" id="KW-0862">Zinc</keyword>
<evidence type="ECO:0000259" key="25">
    <source>
        <dbReference type="PROSITE" id="PS50023"/>
    </source>
</evidence>
<feature type="compositionally biased region" description="Polar residues" evidence="23">
    <location>
        <begin position="1287"/>
        <end position="1301"/>
    </location>
</feature>
<feature type="compositionally biased region" description="Basic and acidic residues" evidence="23">
    <location>
        <begin position="669"/>
        <end position="679"/>
    </location>
</feature>
<dbReference type="PROSITE" id="PS50021">
    <property type="entry name" value="CH"/>
    <property type="match status" value="1"/>
</dbReference>
<dbReference type="STRING" id="336983.ENSCANP00000029880"/>
<dbReference type="InterPro" id="IPR022735">
    <property type="entry name" value="bMERB_dom"/>
</dbReference>
<evidence type="ECO:0000256" key="3">
    <source>
        <dbReference type="ARBA" id="ARBA00004245"/>
    </source>
</evidence>
<feature type="compositionally biased region" description="Acidic residues" evidence="23">
    <location>
        <begin position="991"/>
        <end position="1016"/>
    </location>
</feature>
<accession>A0A2K5JM12</accession>
<feature type="coiled-coil region" evidence="22">
    <location>
        <begin position="1824"/>
        <end position="1877"/>
    </location>
</feature>
<feature type="compositionally biased region" description="Polar residues" evidence="23">
    <location>
        <begin position="1149"/>
        <end position="1162"/>
    </location>
</feature>
<dbReference type="InterPro" id="IPR001715">
    <property type="entry name" value="CH_dom"/>
</dbReference>
<dbReference type="OMA" id="QWCESSP"/>
<dbReference type="PROSITE" id="PS51848">
    <property type="entry name" value="BMERB"/>
    <property type="match status" value="1"/>
</dbReference>
<feature type="compositionally biased region" description="Basic residues" evidence="23">
    <location>
        <begin position="1694"/>
        <end position="1712"/>
    </location>
</feature>
<feature type="compositionally biased region" description="Polar residues" evidence="23">
    <location>
        <begin position="1759"/>
        <end position="1768"/>
    </location>
</feature>
<dbReference type="Pfam" id="PF00412">
    <property type="entry name" value="LIM"/>
    <property type="match status" value="1"/>
</dbReference>
<evidence type="ECO:0000256" key="17">
    <source>
        <dbReference type="ARBA" id="ARBA00023203"/>
    </source>
</evidence>
<dbReference type="PANTHER" id="PTHR23167:SF51">
    <property type="entry name" value="[F-ACTIN]-MONOOXYGENASE MICAL3"/>
    <property type="match status" value="1"/>
</dbReference>
<keyword evidence="13" id="KW-0560">Oxidoreductase</keyword>
<organism evidence="27 28">
    <name type="scientific">Colobus angolensis palliatus</name>
    <name type="common">Peters' Angolan colobus</name>
    <dbReference type="NCBI Taxonomy" id="336983"/>
    <lineage>
        <taxon>Eukaryota</taxon>
        <taxon>Metazoa</taxon>
        <taxon>Chordata</taxon>
        <taxon>Craniata</taxon>
        <taxon>Vertebrata</taxon>
        <taxon>Euteleostomi</taxon>
        <taxon>Mammalia</taxon>
        <taxon>Eutheria</taxon>
        <taxon>Euarchontoglires</taxon>
        <taxon>Primates</taxon>
        <taxon>Haplorrhini</taxon>
        <taxon>Catarrhini</taxon>
        <taxon>Cercopithecidae</taxon>
        <taxon>Colobinae</taxon>
        <taxon>Colobus</taxon>
    </lineage>
</organism>
<keyword evidence="10" id="KW-0274">FAD</keyword>
<dbReference type="InterPro" id="IPR002938">
    <property type="entry name" value="FAD-bd"/>
</dbReference>
<dbReference type="SUPFAM" id="SSF51905">
    <property type="entry name" value="FAD/NAD(P)-binding domain"/>
    <property type="match status" value="1"/>
</dbReference>
<feature type="region of interest" description="Disordered" evidence="23">
    <location>
        <begin position="1334"/>
        <end position="1776"/>
    </location>
</feature>
<dbReference type="GO" id="GO:0006887">
    <property type="term" value="P:exocytosis"/>
    <property type="evidence" value="ECO:0007669"/>
    <property type="project" value="UniProtKB-KW"/>
</dbReference>
<dbReference type="SMART" id="SM01203">
    <property type="entry name" value="DUF3585"/>
    <property type="match status" value="1"/>
</dbReference>
<comment type="subcellular location">
    <subcellularLocation>
        <location evidence="3">Cytoplasm</location>
        <location evidence="3">Cytoskeleton</location>
    </subcellularLocation>
    <subcellularLocation>
        <location evidence="2">Nucleus</location>
    </subcellularLocation>
</comment>
<dbReference type="SUPFAM" id="SSF57716">
    <property type="entry name" value="Glucocorticoid receptor-like (DNA-binding domain)"/>
    <property type="match status" value="1"/>
</dbReference>
<dbReference type="GO" id="GO:0005856">
    <property type="term" value="C:cytoskeleton"/>
    <property type="evidence" value="ECO:0007669"/>
    <property type="project" value="UniProtKB-SubCell"/>
</dbReference>
<evidence type="ECO:0000256" key="14">
    <source>
        <dbReference type="ARBA" id="ARBA00023033"/>
    </source>
</evidence>
<dbReference type="InterPro" id="IPR057494">
    <property type="entry name" value="Rossman_Mical"/>
</dbReference>
<evidence type="ECO:0000256" key="1">
    <source>
        <dbReference type="ARBA" id="ARBA00001974"/>
    </source>
</evidence>
<dbReference type="GO" id="GO:0003779">
    <property type="term" value="F:actin binding"/>
    <property type="evidence" value="ECO:0007669"/>
    <property type="project" value="UniProtKB-KW"/>
</dbReference>
<feature type="domain" description="LIM zinc-binding" evidence="25">
    <location>
        <begin position="762"/>
        <end position="824"/>
    </location>
</feature>
<reference evidence="27" key="2">
    <citation type="submission" date="2025-09" db="UniProtKB">
        <authorList>
            <consortium name="Ensembl"/>
        </authorList>
    </citation>
    <scope>IDENTIFICATION</scope>
</reference>
<keyword evidence="12" id="KW-0521">NADP</keyword>
<dbReference type="Pfam" id="PF00307">
    <property type="entry name" value="CH"/>
    <property type="match status" value="1"/>
</dbReference>
<feature type="compositionally biased region" description="Low complexity" evidence="23">
    <location>
        <begin position="1673"/>
        <end position="1693"/>
    </location>
</feature>
<keyword evidence="15 21" id="KW-0440">LIM domain</keyword>
<feature type="compositionally biased region" description="Pro residues" evidence="23">
    <location>
        <begin position="1455"/>
        <end position="1466"/>
    </location>
</feature>
<dbReference type="CTD" id="57553"/>
<feature type="compositionally biased region" description="Polar residues" evidence="23">
    <location>
        <begin position="1267"/>
        <end position="1279"/>
    </location>
</feature>
<keyword evidence="9 21" id="KW-0479">Metal-binding</keyword>
<name>A0A2K5JM12_COLAP</name>
<feature type="coiled-coil region" evidence="22">
    <location>
        <begin position="1939"/>
        <end position="1990"/>
    </location>
</feature>
<evidence type="ECO:0000256" key="10">
    <source>
        <dbReference type="ARBA" id="ARBA00022827"/>
    </source>
</evidence>
<feature type="compositionally biased region" description="Acidic residues" evidence="23">
    <location>
        <begin position="1515"/>
        <end position="1529"/>
    </location>
</feature>
<dbReference type="RefSeq" id="XP_011801036.1">
    <property type="nucleotide sequence ID" value="XM_011945646.1"/>
</dbReference>
<dbReference type="FunFam" id="3.50.50.60:FF:000004">
    <property type="entry name" value="protein-methionine sulfoxide oxidase MICAL2 isoform X1"/>
    <property type="match status" value="1"/>
</dbReference>
<keyword evidence="8" id="KW-0285">Flavoprotein</keyword>
<feature type="compositionally biased region" description="Basic and acidic residues" evidence="23">
    <location>
        <begin position="1111"/>
        <end position="1133"/>
    </location>
</feature>
<evidence type="ECO:0000259" key="24">
    <source>
        <dbReference type="PROSITE" id="PS50021"/>
    </source>
</evidence>
<dbReference type="EC" id="1.14.13.225" evidence="5"/>
<dbReference type="InterPro" id="IPR050540">
    <property type="entry name" value="F-actin_Monoox_Mical"/>
</dbReference>
<feature type="compositionally biased region" description="Polar residues" evidence="23">
    <location>
        <begin position="1018"/>
        <end position="1027"/>
    </location>
</feature>
<evidence type="ECO:0000256" key="22">
    <source>
        <dbReference type="SAM" id="Coils"/>
    </source>
</evidence>
<dbReference type="Gene3D" id="3.50.50.60">
    <property type="entry name" value="FAD/NAD(P)-binding domain"/>
    <property type="match status" value="1"/>
</dbReference>
<keyword evidence="7" id="KW-0963">Cytoplasm</keyword>
<dbReference type="InterPro" id="IPR036872">
    <property type="entry name" value="CH_dom_sf"/>
</dbReference>
<evidence type="ECO:0000256" key="18">
    <source>
        <dbReference type="ARBA" id="ARBA00023212"/>
    </source>
</evidence>
<feature type="compositionally biased region" description="Polar residues" evidence="23">
    <location>
        <begin position="1435"/>
        <end position="1450"/>
    </location>
</feature>
<sequence length="2001" mass="224260">MEERKHETMNPAHVLFDRFVQATTCKGTLKAFQELCDHLELKPKDYRSFYHKLKSKLNYWKAKALWAKLDKRGSHKDYKKGKACTNTKCLIIGAGPCGLRTAIDLSLLGAKVVVIEKRDAFSRNNVLHLWPFTIHDLRGLGAKKFYGKFCAGAIDHISIRQLQLILLKVALILGIEIHVNVEFQGLIQPPEDQENERIGWRALVHPKTHPVSEYEFEVIIGGDGRRNTLEGFRRKEFRGKLAIAITANFINRNTTAEAKVEEISGVAFIFNQKFFQELREATGIDLENIVYYKDDTHYFVMTAKKQSLLDKGVILHDYADTELLLSRENVDQEALLSYAREAADFSTQQQLPSLDFAINHYGQPDVAMFDFTCMYASENAALVREQNGHQLLVALVGDSLLEPFWPMGTGIARGFLAAMDSAWMVRSWSLGTSPLEVLAERESIYRLLPQTTPENVSKNFSQYSIDPVTRYPNINVNFLRPSQVRHLYDTGETKDIHLEMESLVNSRTTPKLTRNESVARSSKLLGWCQRQTDGYAGVNVTDLTMSWKSGLALCAIIHRYRPDLIDFDSLDEQNVEKNNQLAFDIAEKELGISPIMTGKEMASVGEPDKLSMVMYLTQFYEMFKDSLPSSDTLDLNAEEKAVLIASTRSPISFLSKLGQTISRKRSPKDKKEKDLDGAGKRRKTSQSEEEEAPRGHRGERPTLVSTLTDRRMDVAVGNQNKVKYMATQLLAKFEENAPAQSVGTRRQGSLKKEFPQNLGGSDTCYFCQKRVYVMERLSAEGKFFHRSCFKCEYCATTLRLSAYAYDIEDGKFYCKPHYCYRLSGYAQRKRPAVAPLSGKEAKGPLQDGPTTDANGRASAVAGSTERTPGSGVNGLEEPSIAKRLRGTPERIELENYRLSLRQAEALQEVPEETQAEHNLSSVLDTGAEEDVASSSSESEMEEEDEEEEEEPRLPPSDLGGVPWKEAVRIHALLKGKSEEELEASKSFGPGNEEEEEEEEYEEEEEEDYDEEEEESSEAGNQRLQQVMQAADPLEIQADVHWTHIREREEEERMAPASESSASRAPLDENDLEEDVDSEPAEIEGEAAEDGDPGDTGAELDDDQHWSDSPSDADRELRLRHTAEGAAEPELRVSEDEEKLPASPKHQERGPSQATSPIRSAQESALLFTPVHSPSTEGPRLPPVPAATRETLPEERLFPEPLLPKEKPKADAPSDLKAVHSPIRSQPVALPEARTPASPGSPQPRPPVAASTPPPSPLPICSQPQPSTEATVPSPTQSPIRFQPVPAKTSTPLAPLPVQSQSDTKDRLGSPLAVDEALRRSDLVEEFWMKSAEIRRSLGLTPVDRSKGPEPSFPTPAFRPVSLKSYSVEKSSQDEGLHLLKPLSVPKRLGLPKPEGEPLSLPTPRSPSDRELRSTQEERRELSSSSGLGLHGSSSNMKTLGSQSFNTSDSAMLTPPSSPPPPPPPGEEPATLRRKLREAEPSASVVPPPLPVTWMRPPREPAQPPREEVRKSFVESVEEIPFADDVEDTYDDKTEDSSLQEKFFTPPSCWSRPEKPPHPPLGKENGRLPALEGALQPQKRGLPLVSAEAKELAEERMRAREKSVKSQALRDAMARQLSRMQQMELATGAPRSRKASSALSQGKERRPDSPTRPTLRGSEEPTQKHEAISEEVLSAPSDSGGPDGSFTSSEGSSGKSKKRSSLFSPRRNKKEKKSKGEGRPPEKPSPNLLEEAATKPKSLWKSVFSGYKKDKKKKADDKSCPSTPSSGATVDSGKHRVLPVVRAELQLRRQLSFSEDSDLSSDDVLERSSQKSRREPRTYTEEELNAKLTRRVQKAARRQAKQEELKRLHRAQIIQRQLQQVEERQRRLEERGVAVEKALRGEAGMGKKDDPKLMQEWFKLVQEKNAMVRYESELMIFARELELEDRQSRLQQELRERMAVEDHLKTEEELSEEKQILNEMLEVVEQRDSLVALLEEQRLREREEDKDLEAAMLSKGFSLNWS</sequence>
<evidence type="ECO:0000313" key="28">
    <source>
        <dbReference type="Proteomes" id="UP000233080"/>
    </source>
</evidence>
<dbReference type="Pfam" id="PF12130">
    <property type="entry name" value="bMERB_dom"/>
    <property type="match status" value="1"/>
</dbReference>
<dbReference type="Ensembl" id="ENSCANT00000053068.1">
    <property type="protein sequence ID" value="ENSCANP00000029880.1"/>
    <property type="gene ID" value="ENSCANG00000038469.1"/>
</dbReference>
<dbReference type="PRINTS" id="PR00420">
    <property type="entry name" value="RNGMNOXGNASE"/>
</dbReference>
<comment type="catalytic activity">
    <reaction evidence="20">
        <text>L-methionyl-[F-actin] + NADPH + O2 + H(+) = L-methionyl-(R)-S-oxide-[F-actin] + NADP(+) + H2O</text>
        <dbReference type="Rhea" id="RHEA:51308"/>
        <dbReference type="Rhea" id="RHEA-COMP:12953"/>
        <dbReference type="Rhea" id="RHEA-COMP:12956"/>
        <dbReference type="ChEBI" id="CHEBI:15377"/>
        <dbReference type="ChEBI" id="CHEBI:15378"/>
        <dbReference type="ChEBI" id="CHEBI:15379"/>
        <dbReference type="ChEBI" id="CHEBI:16044"/>
        <dbReference type="ChEBI" id="CHEBI:45764"/>
        <dbReference type="ChEBI" id="CHEBI:57783"/>
        <dbReference type="ChEBI" id="CHEBI:58349"/>
        <dbReference type="EC" id="1.14.13.225"/>
    </reaction>
</comment>
<dbReference type="GeneID" id="105514347"/>
<evidence type="ECO:0000259" key="26">
    <source>
        <dbReference type="PROSITE" id="PS51848"/>
    </source>
</evidence>
<feature type="compositionally biased region" description="Low complexity" evidence="23">
    <location>
        <begin position="1422"/>
        <end position="1434"/>
    </location>
</feature>
<evidence type="ECO:0000256" key="16">
    <source>
        <dbReference type="ARBA" id="ARBA00023054"/>
    </source>
</evidence>
<dbReference type="FunFam" id="2.10.110.10:FF:000043">
    <property type="entry name" value="protein-methionine sulfoxide oxidase MICAL3 isoform X2"/>
    <property type="match status" value="1"/>
</dbReference>
<feature type="compositionally biased region" description="Basic and acidic residues" evidence="23">
    <location>
        <begin position="1587"/>
        <end position="1603"/>
    </location>
</feature>
<dbReference type="Proteomes" id="UP000233080">
    <property type="component" value="Unassembled WGS sequence"/>
</dbReference>
<dbReference type="Pfam" id="PF25413">
    <property type="entry name" value="Rossman_Mical"/>
    <property type="match status" value="1"/>
</dbReference>
<dbReference type="FunFam" id="1.10.418.10:FF:000026">
    <property type="entry name" value="protein-methionine sulfoxide oxidase MICAL3 isoform X1"/>
    <property type="match status" value="1"/>
</dbReference>
<dbReference type="CDD" id="cd09439">
    <property type="entry name" value="LIM_Mical"/>
    <property type="match status" value="1"/>
</dbReference>
<dbReference type="SMART" id="SM00033">
    <property type="entry name" value="CH"/>
    <property type="match status" value="1"/>
</dbReference>
<dbReference type="KEGG" id="cang:105514347"/>
<dbReference type="GO" id="GO:0071949">
    <property type="term" value="F:FAD binding"/>
    <property type="evidence" value="ECO:0007669"/>
    <property type="project" value="InterPro"/>
</dbReference>
<feature type="domain" description="Calponin-homology (CH)" evidence="24">
    <location>
        <begin position="518"/>
        <end position="624"/>
    </location>
</feature>
<dbReference type="Pfam" id="PF01494">
    <property type="entry name" value="FAD_binding_3"/>
    <property type="match status" value="1"/>
</dbReference>
<dbReference type="OrthoDB" id="20799at2759"/>
<evidence type="ECO:0000313" key="27">
    <source>
        <dbReference type="Ensembl" id="ENSCANP00000029880.1"/>
    </source>
</evidence>
<evidence type="ECO:0000256" key="8">
    <source>
        <dbReference type="ARBA" id="ARBA00022630"/>
    </source>
</evidence>
<feature type="compositionally biased region" description="Basic and acidic residues" evidence="23">
    <location>
        <begin position="1406"/>
        <end position="1421"/>
    </location>
</feature>
<feature type="compositionally biased region" description="Basic and acidic residues" evidence="23">
    <location>
        <begin position="1040"/>
        <end position="1053"/>
    </location>
</feature>
<feature type="compositionally biased region" description="Pro residues" evidence="23">
    <location>
        <begin position="1238"/>
        <end position="1257"/>
    </location>
</feature>
<reference evidence="27" key="1">
    <citation type="submission" date="2025-08" db="UniProtKB">
        <authorList>
            <consortium name="Ensembl"/>
        </authorList>
    </citation>
    <scope>IDENTIFICATION</scope>
</reference>
<evidence type="ECO:0000256" key="19">
    <source>
        <dbReference type="ARBA" id="ARBA00023242"/>
    </source>
</evidence>
<evidence type="ECO:0000256" key="21">
    <source>
        <dbReference type="PROSITE-ProRule" id="PRU00125"/>
    </source>
</evidence>
<feature type="compositionally biased region" description="Acidic residues" evidence="23">
    <location>
        <begin position="1067"/>
        <end position="1101"/>
    </location>
</feature>
<dbReference type="SUPFAM" id="SSF47576">
    <property type="entry name" value="Calponin-homology domain, CH-domain"/>
    <property type="match status" value="1"/>
</dbReference>
<keyword evidence="17" id="KW-0009">Actin-binding</keyword>
<protein>
    <recommendedName>
        <fullName evidence="5">F-actin monooxygenase</fullName>
        <ecNumber evidence="5">1.14.13.225</ecNumber>
    </recommendedName>
</protein>
<proteinExistence type="inferred from homology"/>
<evidence type="ECO:0000256" key="6">
    <source>
        <dbReference type="ARBA" id="ARBA00022483"/>
    </source>
</evidence>
<dbReference type="GO" id="GO:0046872">
    <property type="term" value="F:metal ion binding"/>
    <property type="evidence" value="ECO:0007669"/>
    <property type="project" value="UniProtKB-KW"/>
</dbReference>
<evidence type="ECO:0000256" key="15">
    <source>
        <dbReference type="ARBA" id="ARBA00023038"/>
    </source>
</evidence>
<evidence type="ECO:0000256" key="20">
    <source>
        <dbReference type="ARBA" id="ARBA00049522"/>
    </source>
</evidence>
<dbReference type="GO" id="GO:0005634">
    <property type="term" value="C:nucleus"/>
    <property type="evidence" value="ECO:0007669"/>
    <property type="project" value="UniProtKB-SubCell"/>
</dbReference>